<dbReference type="GO" id="GO:0016787">
    <property type="term" value="F:hydrolase activity"/>
    <property type="evidence" value="ECO:0007669"/>
    <property type="project" value="InterPro"/>
</dbReference>
<keyword evidence="1" id="KW-1133">Transmembrane helix</keyword>
<dbReference type="SUPFAM" id="SSF56300">
    <property type="entry name" value="Metallo-dependent phosphatases"/>
    <property type="match status" value="1"/>
</dbReference>
<keyword evidence="1" id="KW-0812">Transmembrane</keyword>
<keyword evidence="1" id="KW-0472">Membrane</keyword>
<feature type="domain" description="Calcineurin-like phosphoesterase" evidence="2">
    <location>
        <begin position="273"/>
        <end position="459"/>
    </location>
</feature>
<dbReference type="AlphaFoldDB" id="A0A9D1E434"/>
<accession>A0A9D1E434</accession>
<evidence type="ECO:0000313" key="3">
    <source>
        <dbReference type="EMBL" id="HIR66055.1"/>
    </source>
</evidence>
<protein>
    <submittedName>
        <fullName evidence="3">Metallophosphoesterase</fullName>
    </submittedName>
</protein>
<comment type="caution">
    <text evidence="3">The sequence shown here is derived from an EMBL/GenBank/DDBJ whole genome shotgun (WGS) entry which is preliminary data.</text>
</comment>
<proteinExistence type="predicted"/>
<feature type="transmembrane region" description="Helical" evidence="1">
    <location>
        <begin position="53"/>
        <end position="74"/>
    </location>
</feature>
<reference evidence="3" key="1">
    <citation type="submission" date="2020-10" db="EMBL/GenBank/DDBJ databases">
        <authorList>
            <person name="Gilroy R."/>
        </authorList>
    </citation>
    <scope>NUCLEOTIDE SEQUENCE</scope>
    <source>
        <strain evidence="3">CHK121-14286</strain>
    </source>
</reference>
<evidence type="ECO:0000256" key="1">
    <source>
        <dbReference type="SAM" id="Phobius"/>
    </source>
</evidence>
<feature type="transmembrane region" description="Helical" evidence="1">
    <location>
        <begin position="109"/>
        <end position="130"/>
    </location>
</feature>
<dbReference type="EMBL" id="DVHL01000035">
    <property type="protein sequence ID" value="HIR66055.1"/>
    <property type="molecule type" value="Genomic_DNA"/>
</dbReference>
<dbReference type="InterPro" id="IPR004843">
    <property type="entry name" value="Calcineurin-like_PHP"/>
</dbReference>
<sequence>MLKFFKKNLLAVIACAYSLVVALFWLALRVNWSGISKALGADKNPTFFVMETPLLVCIFLWLAFVFSAVSLFVWKRKLPSIISLCISGVFTVLIVVVIALGAADYLQFILPKFLTSLLVAVALIVFALLLFFPPVSNCKKCVALKCVCLACLLLCCVLVGFNVQVNRFTYGAVVYAVEDDYQIVFSTSANSVAWVEIEGENYYDLYAGSMKSNDLVHKVVVPQEKLDNAKSYTVYAQKMIYRGPFGGYKGKIISQNYSFRPVNTQDGLVYYSMSDVHGAKKGAVATAKGVENMDFLVMLGDMYSMIDSEHDAQFANLLAHEITGGEIPCVYVRGNHEIKGNYAEELHKYVGSVNGNFYYYFTLSDVFGITLDLGEDHDDDWWEYYGTAQFDVYRNKQTEMLQNIVQQKPYEGFRYKLVCCHIPIQFINNRLNHLEAKTAWTELLNEIAPDLVVSGHQHDLYPFFEDTIELNSKNKLVYNSQFVNQENKTYGGRVTDFHFNSFIVSKRGDTQTDEVSSFNNGKHIGLVTVVDFGRGEQSSYYLNSSLEKVSVFNPFVEGPAQTEFVTKLKTV</sequence>
<reference evidence="3" key="2">
    <citation type="journal article" date="2021" name="PeerJ">
        <title>Extensive microbial diversity within the chicken gut microbiome revealed by metagenomics and culture.</title>
        <authorList>
            <person name="Gilroy R."/>
            <person name="Ravi A."/>
            <person name="Getino M."/>
            <person name="Pursley I."/>
            <person name="Horton D.L."/>
            <person name="Alikhan N.F."/>
            <person name="Baker D."/>
            <person name="Gharbi K."/>
            <person name="Hall N."/>
            <person name="Watson M."/>
            <person name="Adriaenssens E.M."/>
            <person name="Foster-Nyarko E."/>
            <person name="Jarju S."/>
            <person name="Secka A."/>
            <person name="Antonio M."/>
            <person name="Oren A."/>
            <person name="Chaudhuri R.R."/>
            <person name="La Ragione R."/>
            <person name="Hildebrand F."/>
            <person name="Pallen M.J."/>
        </authorList>
    </citation>
    <scope>NUCLEOTIDE SEQUENCE</scope>
    <source>
        <strain evidence="3">CHK121-14286</strain>
    </source>
</reference>
<organism evidence="3 4">
    <name type="scientific">Candidatus Fimimonas gallinarum</name>
    <dbReference type="NCBI Taxonomy" id="2840821"/>
    <lineage>
        <taxon>Bacteria</taxon>
        <taxon>Pseudomonadati</taxon>
        <taxon>Myxococcota</taxon>
        <taxon>Myxococcia</taxon>
        <taxon>Myxococcales</taxon>
        <taxon>Cystobacterineae</taxon>
        <taxon>Myxococcaceae</taxon>
        <taxon>Myxococcaceae incertae sedis</taxon>
        <taxon>Candidatus Fimimonas</taxon>
    </lineage>
</organism>
<dbReference type="Pfam" id="PF00149">
    <property type="entry name" value="Metallophos"/>
    <property type="match status" value="1"/>
</dbReference>
<feature type="transmembrane region" description="Helical" evidence="1">
    <location>
        <begin position="81"/>
        <end position="103"/>
    </location>
</feature>
<evidence type="ECO:0000313" key="4">
    <source>
        <dbReference type="Proteomes" id="UP000824200"/>
    </source>
</evidence>
<evidence type="ECO:0000259" key="2">
    <source>
        <dbReference type="Pfam" id="PF00149"/>
    </source>
</evidence>
<name>A0A9D1E434_9BACT</name>
<dbReference type="Gene3D" id="3.60.21.10">
    <property type="match status" value="1"/>
</dbReference>
<feature type="transmembrane region" description="Helical" evidence="1">
    <location>
        <begin position="142"/>
        <end position="161"/>
    </location>
</feature>
<dbReference type="InterPro" id="IPR029052">
    <property type="entry name" value="Metallo-depent_PP-like"/>
</dbReference>
<gene>
    <name evidence="3" type="ORF">IAC95_04170</name>
</gene>
<dbReference type="Proteomes" id="UP000824200">
    <property type="component" value="Unassembled WGS sequence"/>
</dbReference>